<feature type="region of interest" description="Disordered" evidence="6">
    <location>
        <begin position="181"/>
        <end position="234"/>
    </location>
</feature>
<dbReference type="RefSeq" id="XP_053026578.1">
    <property type="nucleotide sequence ID" value="XM_053162620.1"/>
</dbReference>
<dbReference type="Proteomes" id="UP001164743">
    <property type="component" value="Chromosome 13A"/>
</dbReference>
<keyword evidence="4" id="KW-0067">ATP-binding</keyword>
<dbReference type="SMART" id="SM00220">
    <property type="entry name" value="S_TKc"/>
    <property type="match status" value="1"/>
</dbReference>
<evidence type="ECO:0000256" key="6">
    <source>
        <dbReference type="SAM" id="MobiDB-lite"/>
    </source>
</evidence>
<feature type="transmembrane region" description="Helical" evidence="7">
    <location>
        <begin position="837"/>
        <end position="857"/>
    </location>
</feature>
<keyword evidence="7" id="KW-0472">Membrane</keyword>
<dbReference type="PANTHER" id="PTHR11042">
    <property type="entry name" value="EUKARYOTIC TRANSLATION INITIATION FACTOR 2-ALPHA KINASE EIF2-ALPHA KINASE -RELATED"/>
    <property type="match status" value="1"/>
</dbReference>
<dbReference type="PROSITE" id="PS00108">
    <property type="entry name" value="PROTEIN_KINASE_ST"/>
    <property type="match status" value="1"/>
</dbReference>
<evidence type="ECO:0000256" key="2">
    <source>
        <dbReference type="ARBA" id="ARBA00022741"/>
    </source>
</evidence>
<feature type="region of interest" description="Disordered" evidence="6">
    <location>
        <begin position="627"/>
        <end position="649"/>
    </location>
</feature>
<name>A0ABY7D1L0_9BASI</name>
<dbReference type="InterPro" id="IPR011009">
    <property type="entry name" value="Kinase-like_dom_sf"/>
</dbReference>
<dbReference type="Pfam" id="PF00069">
    <property type="entry name" value="Pkinase"/>
    <property type="match status" value="2"/>
</dbReference>
<organism evidence="9 10">
    <name type="scientific">Puccinia triticina</name>
    <dbReference type="NCBI Taxonomy" id="208348"/>
    <lineage>
        <taxon>Eukaryota</taxon>
        <taxon>Fungi</taxon>
        <taxon>Dikarya</taxon>
        <taxon>Basidiomycota</taxon>
        <taxon>Pucciniomycotina</taxon>
        <taxon>Pucciniomycetes</taxon>
        <taxon>Pucciniales</taxon>
        <taxon>Pucciniaceae</taxon>
        <taxon>Puccinia</taxon>
    </lineage>
</organism>
<evidence type="ECO:0000313" key="9">
    <source>
        <dbReference type="EMBL" id="WAQ91023.1"/>
    </source>
</evidence>
<feature type="region of interest" description="Disordered" evidence="6">
    <location>
        <begin position="254"/>
        <end position="298"/>
    </location>
</feature>
<keyword evidence="10" id="KW-1185">Reference proteome</keyword>
<dbReference type="Gene3D" id="1.10.510.10">
    <property type="entry name" value="Transferase(Phosphotransferase) domain 1"/>
    <property type="match status" value="1"/>
</dbReference>
<feature type="compositionally biased region" description="Pro residues" evidence="6">
    <location>
        <begin position="786"/>
        <end position="802"/>
    </location>
</feature>
<reference evidence="9" key="1">
    <citation type="submission" date="2022-10" db="EMBL/GenBank/DDBJ databases">
        <title>Puccinia triticina Genome sequencing and assembly.</title>
        <authorList>
            <person name="Li C."/>
        </authorList>
    </citation>
    <scope>NUCLEOTIDE SEQUENCE</scope>
    <source>
        <strain evidence="9">Pt15</strain>
    </source>
</reference>
<evidence type="ECO:0000259" key="8">
    <source>
        <dbReference type="PROSITE" id="PS50011"/>
    </source>
</evidence>
<keyword evidence="3" id="KW-0418">Kinase</keyword>
<evidence type="ECO:0000256" key="3">
    <source>
        <dbReference type="ARBA" id="ARBA00022777"/>
    </source>
</evidence>
<evidence type="ECO:0000256" key="7">
    <source>
        <dbReference type="SAM" id="Phobius"/>
    </source>
</evidence>
<comment type="similarity">
    <text evidence="5">Belongs to the protein kinase superfamily. Ser/Thr protein kinase family. GCN2 subfamily.</text>
</comment>
<dbReference type="CDD" id="cd00180">
    <property type="entry name" value="PKc"/>
    <property type="match status" value="1"/>
</dbReference>
<feature type="compositionally biased region" description="Low complexity" evidence="6">
    <location>
        <begin position="803"/>
        <end position="812"/>
    </location>
</feature>
<evidence type="ECO:0000256" key="1">
    <source>
        <dbReference type="ARBA" id="ARBA00022679"/>
    </source>
</evidence>
<feature type="compositionally biased region" description="Low complexity" evidence="6">
    <location>
        <begin position="181"/>
        <end position="196"/>
    </location>
</feature>
<feature type="region of interest" description="Disordered" evidence="6">
    <location>
        <begin position="754"/>
        <end position="813"/>
    </location>
</feature>
<keyword evidence="2" id="KW-0547">Nucleotide-binding</keyword>
<feature type="domain" description="Protein kinase" evidence="8">
    <location>
        <begin position="310"/>
        <end position="691"/>
    </location>
</feature>
<feature type="region of interest" description="Disordered" evidence="6">
    <location>
        <begin position="418"/>
        <end position="453"/>
    </location>
</feature>
<dbReference type="InterPro" id="IPR000719">
    <property type="entry name" value="Prot_kinase_dom"/>
</dbReference>
<gene>
    <name evidence="9" type="ORF">PtA15_13A423</name>
</gene>
<feature type="region of interest" description="Disordered" evidence="6">
    <location>
        <begin position="546"/>
        <end position="574"/>
    </location>
</feature>
<feature type="compositionally biased region" description="Polar residues" evidence="6">
    <location>
        <begin position="197"/>
        <end position="213"/>
    </location>
</feature>
<keyword evidence="1" id="KW-0808">Transferase</keyword>
<dbReference type="SUPFAM" id="SSF56112">
    <property type="entry name" value="Protein kinase-like (PK-like)"/>
    <property type="match status" value="1"/>
</dbReference>
<dbReference type="EMBL" id="CP110433">
    <property type="protein sequence ID" value="WAQ91023.1"/>
    <property type="molecule type" value="Genomic_DNA"/>
</dbReference>
<proteinExistence type="inferred from homology"/>
<evidence type="ECO:0000256" key="4">
    <source>
        <dbReference type="ARBA" id="ARBA00022840"/>
    </source>
</evidence>
<evidence type="ECO:0000313" key="10">
    <source>
        <dbReference type="Proteomes" id="UP001164743"/>
    </source>
</evidence>
<feature type="region of interest" description="Disordered" evidence="6">
    <location>
        <begin position="687"/>
        <end position="714"/>
    </location>
</feature>
<sequence length="921" mass="101382">MPCKSERKKVLEGMEIMLVGSLWKMKMAHQASKVIQLNPTQLLIFNFLLAAGLQLKKLLPNKLRLVNFYLALVKFHLMRSSITLQNNITQLHAVPGTRVPFGTTVPSTTGPSSFEQVVLRQSTGKVVLYHSTSNRLSVHHAHQQDSELQLAAASSSLSRLAKKNQPPRYCPLCLQSLNIQPSPSSNSSNTQSSTPSAQPANSAALTPSTSTTIRHFPRPALPAHQPITDSQLSTHTVTQQSYFDLLSQSNSPLASRPLSPIELSPARSPSSSVSSDPDHLARPRHPILPDLDPEPLGQDKRVDGYYERFFIEVMKLGRGQKGSVFLCTHTLDGNALGDYAIKKIAVGQSSHELMHVLNEVKFLESLRHPNITQYHHAWIEKAQLSRFGPRVPVLYVLMNYANGGTLAAHIALRKGSNAAGADSRSSDDEDVRRRSRQKARFRQRRTSPKTPILPGLIDSLSAWKATQRLAPQNADKTGGRAVHLFGFDEIFSIFEDTCRGLGFLHSQGILHHDLKTENVLLHWASEDAMIPTALISDFGSSISQSENWSRERTGRTGTLDWVPPESLKKDPKTGKLHEVTQKGDLWQLGLVLHCLCFFRLPYTHSEDIDLLKDEITQYPGFLIHDYPPDHGGTKRKMPAPGQQHSSRSDLPRPLLQLLSDLLCLDPRLRPSCERVLRRLEKLRETLPHDALGPQKPAAAGGAAGDDALGPATGPASALVKRRRIFVDSAEGETPATALSAPDFAARNVLSVGPGPSPSVYGRPQQVGTHAPAPPASSHRQPEDHPPGSPRYLPLPSPSPPRAPHLLPRPSRSQTLVRRGSCCSLPGLTFLDRWPRRWVAGTIALFICLKSVFLVRVLSTKPLPRLAAYYHHQSNTPSPQDRDPPLDHLLVMVLVVLNTLELLLCHPAVSVGLTAAEVVWAL</sequence>
<dbReference type="InterPro" id="IPR008271">
    <property type="entry name" value="Ser/Thr_kinase_AS"/>
</dbReference>
<feature type="compositionally biased region" description="Low complexity" evidence="6">
    <location>
        <begin position="690"/>
        <end position="714"/>
    </location>
</feature>
<feature type="compositionally biased region" description="Basic residues" evidence="6">
    <location>
        <begin position="433"/>
        <end position="447"/>
    </location>
</feature>
<dbReference type="PANTHER" id="PTHR11042:SF138">
    <property type="entry name" value="SERINE_THREONINE-PROTEIN KINASE IKS1-RELATED"/>
    <property type="match status" value="1"/>
</dbReference>
<dbReference type="PROSITE" id="PS50011">
    <property type="entry name" value="PROTEIN_KINASE_DOM"/>
    <property type="match status" value="1"/>
</dbReference>
<keyword evidence="7" id="KW-1133">Transmembrane helix</keyword>
<evidence type="ECO:0000256" key="5">
    <source>
        <dbReference type="ARBA" id="ARBA00037982"/>
    </source>
</evidence>
<protein>
    <recommendedName>
        <fullName evidence="8">Protein kinase domain-containing protein</fullName>
    </recommendedName>
</protein>
<dbReference type="GeneID" id="77803515"/>
<feature type="compositionally biased region" description="Low complexity" evidence="6">
    <location>
        <begin position="264"/>
        <end position="275"/>
    </location>
</feature>
<dbReference type="Gene3D" id="3.30.200.20">
    <property type="entry name" value="Phosphorylase Kinase, domain 1"/>
    <property type="match status" value="1"/>
</dbReference>
<accession>A0ABY7D1L0</accession>
<keyword evidence="7" id="KW-0812">Transmembrane</keyword>
<dbReference type="InterPro" id="IPR050339">
    <property type="entry name" value="CC_SR_Kinase"/>
</dbReference>